<reference evidence="2" key="1">
    <citation type="journal article" date="2019" name="Int. J. Syst. Evol. Microbiol.">
        <title>The Global Catalogue of Microorganisms (GCM) 10K type strain sequencing project: providing services to taxonomists for standard genome sequencing and annotation.</title>
        <authorList>
            <consortium name="The Broad Institute Genomics Platform"/>
            <consortium name="The Broad Institute Genome Sequencing Center for Infectious Disease"/>
            <person name="Wu L."/>
            <person name="Ma J."/>
        </authorList>
    </citation>
    <scope>NUCLEOTIDE SEQUENCE [LARGE SCALE GENOMIC DNA]</scope>
    <source>
        <strain evidence="2">JCM 4358</strain>
    </source>
</reference>
<gene>
    <name evidence="1" type="ORF">GCM10010255_40470</name>
</gene>
<proteinExistence type="predicted"/>
<keyword evidence="2" id="KW-1185">Reference proteome</keyword>
<sequence>MPKPTRDVALGGDVEEQVAGGVGGFAVGGKQDALTLVTFDEGGQVVRGPGEVAVPGVGAGCVGLVGVGVRGTAEGALDVAPQLSVGLAVAGTVESELGDER</sequence>
<dbReference type="EMBL" id="BAAASE010000005">
    <property type="protein sequence ID" value="GAA2402586.1"/>
    <property type="molecule type" value="Genomic_DNA"/>
</dbReference>
<organism evidence="1 2">
    <name type="scientific">Streptomyces coeruleofuscus</name>
    <dbReference type="NCBI Taxonomy" id="66879"/>
    <lineage>
        <taxon>Bacteria</taxon>
        <taxon>Bacillati</taxon>
        <taxon>Actinomycetota</taxon>
        <taxon>Actinomycetes</taxon>
        <taxon>Kitasatosporales</taxon>
        <taxon>Streptomycetaceae</taxon>
        <taxon>Streptomyces</taxon>
    </lineage>
</organism>
<comment type="caution">
    <text evidence="1">The sequence shown here is derived from an EMBL/GenBank/DDBJ whole genome shotgun (WGS) entry which is preliminary data.</text>
</comment>
<protein>
    <submittedName>
        <fullName evidence="1">Uncharacterized protein</fullName>
    </submittedName>
</protein>
<evidence type="ECO:0000313" key="2">
    <source>
        <dbReference type="Proteomes" id="UP001499986"/>
    </source>
</evidence>
<dbReference type="Proteomes" id="UP001499986">
    <property type="component" value="Unassembled WGS sequence"/>
</dbReference>
<evidence type="ECO:0000313" key="1">
    <source>
        <dbReference type="EMBL" id="GAA2402586.1"/>
    </source>
</evidence>
<accession>A0ABP5VGJ6</accession>
<name>A0ABP5VGJ6_9ACTN</name>